<dbReference type="GO" id="GO:0005524">
    <property type="term" value="F:ATP binding"/>
    <property type="evidence" value="ECO:0007669"/>
    <property type="project" value="UniProtKB-KW"/>
</dbReference>
<dbReference type="RefSeq" id="WP_305994549.1">
    <property type="nucleotide sequence ID" value="NZ_JAVAMP010000040.1"/>
</dbReference>
<feature type="domain" description="Rad50/SbcC-type AAA" evidence="1">
    <location>
        <begin position="9"/>
        <end position="67"/>
    </location>
</feature>
<evidence type="ECO:0000313" key="3">
    <source>
        <dbReference type="Proteomes" id="UP001231941"/>
    </source>
</evidence>
<reference evidence="2 3" key="1">
    <citation type="submission" date="2023-08" db="EMBL/GenBank/DDBJ databases">
        <authorList>
            <person name="Park J.-S."/>
        </authorList>
    </citation>
    <scope>NUCLEOTIDE SEQUENCE [LARGE SCALE GENOMIC DNA]</scope>
    <source>
        <strain evidence="2 3">2205SS18-9</strain>
    </source>
</reference>
<keyword evidence="3" id="KW-1185">Reference proteome</keyword>
<dbReference type="InterPro" id="IPR027417">
    <property type="entry name" value="P-loop_NTPase"/>
</dbReference>
<dbReference type="EMBL" id="JAVAMP010000040">
    <property type="protein sequence ID" value="MDP5277250.1"/>
    <property type="molecule type" value="Genomic_DNA"/>
</dbReference>
<feature type="non-terminal residue" evidence="2">
    <location>
        <position position="91"/>
    </location>
</feature>
<gene>
    <name evidence="2" type="ORF">Q5Y73_24515</name>
</gene>
<dbReference type="Gene3D" id="3.40.50.300">
    <property type="entry name" value="P-loop containing nucleotide triphosphate hydrolases"/>
    <property type="match status" value="1"/>
</dbReference>
<protein>
    <submittedName>
        <fullName evidence="2">ATP-binding protein</fullName>
    </submittedName>
</protein>
<dbReference type="SUPFAM" id="SSF52540">
    <property type="entry name" value="P-loop containing nucleoside triphosphate hydrolases"/>
    <property type="match status" value="1"/>
</dbReference>
<accession>A0ABT9J6M2</accession>
<keyword evidence="2" id="KW-0067">ATP-binding</keyword>
<evidence type="ECO:0000259" key="1">
    <source>
        <dbReference type="Pfam" id="PF13476"/>
    </source>
</evidence>
<keyword evidence="2" id="KW-0547">Nucleotide-binding</keyword>
<dbReference type="InterPro" id="IPR038729">
    <property type="entry name" value="Rad50/SbcC_AAA"/>
</dbReference>
<comment type="caution">
    <text evidence="2">The sequence shown here is derived from an EMBL/GenBank/DDBJ whole genome shotgun (WGS) entry which is preliminary data.</text>
</comment>
<dbReference type="Proteomes" id="UP001231941">
    <property type="component" value="Unassembled WGS sequence"/>
</dbReference>
<name>A0ABT9J6M2_9BACL</name>
<organism evidence="2 3">
    <name type="scientific">Chengkuizengella axinellae</name>
    <dbReference type="NCBI Taxonomy" id="3064388"/>
    <lineage>
        <taxon>Bacteria</taxon>
        <taxon>Bacillati</taxon>
        <taxon>Bacillota</taxon>
        <taxon>Bacilli</taxon>
        <taxon>Bacillales</taxon>
        <taxon>Paenibacillaceae</taxon>
        <taxon>Chengkuizengella</taxon>
    </lineage>
</organism>
<dbReference type="Pfam" id="PF13476">
    <property type="entry name" value="AAA_23"/>
    <property type="match status" value="1"/>
</dbReference>
<sequence>MPKNIQLLSLKLRNFKGVRDFSLESQGDTSVYGDNEAGKTSLFDAFTWLMFDKNSMNQSKFAIKTLDENNKVINGIEHEVEGIMMVDGITV</sequence>
<proteinExistence type="predicted"/>
<evidence type="ECO:0000313" key="2">
    <source>
        <dbReference type="EMBL" id="MDP5277250.1"/>
    </source>
</evidence>